<reference evidence="1" key="1">
    <citation type="submission" date="2021-01" db="EMBL/GenBank/DDBJ databases">
        <title>Draft genome sequence of Acholeplasmataceae bacterium strain Mahy22.</title>
        <authorList>
            <person name="Watanabe M."/>
            <person name="Kojima H."/>
            <person name="Fukui M."/>
        </authorList>
    </citation>
    <scope>NUCLEOTIDE SEQUENCE</scope>
    <source>
        <strain evidence="1">Mahy22</strain>
    </source>
</reference>
<protein>
    <submittedName>
        <fullName evidence="1">Uncharacterized protein</fullName>
    </submittedName>
</protein>
<accession>A0A7U9THN6</accession>
<dbReference type="EMBL" id="AP024412">
    <property type="protein sequence ID" value="BCR36673.1"/>
    <property type="molecule type" value="Genomic_DNA"/>
</dbReference>
<evidence type="ECO:0000313" key="2">
    <source>
        <dbReference type="Proteomes" id="UP000620133"/>
    </source>
</evidence>
<name>A0A7U9THN6_9MOLU</name>
<dbReference type="Proteomes" id="UP000620133">
    <property type="component" value="Chromosome"/>
</dbReference>
<dbReference type="KEGG" id="manr:MPAN_015660"/>
<proteinExistence type="predicted"/>
<sequence>MYCLNCKKKLNISVYNDQGQKSCPKCSVKNGKIHVFYDESEFGFSDKRITKHNPKGIQSYCKTCRSHSW</sequence>
<dbReference type="AlphaFoldDB" id="A0A7U9THN6"/>
<gene>
    <name evidence="1" type="ORF">MPAN_015660</name>
</gene>
<keyword evidence="2" id="KW-1185">Reference proteome</keyword>
<organism evidence="1 2">
    <name type="scientific">Mariniplasma anaerobium</name>
    <dbReference type="NCBI Taxonomy" id="2735436"/>
    <lineage>
        <taxon>Bacteria</taxon>
        <taxon>Bacillati</taxon>
        <taxon>Mycoplasmatota</taxon>
        <taxon>Mollicutes</taxon>
        <taxon>Acholeplasmatales</taxon>
        <taxon>Acholeplasmataceae</taxon>
        <taxon>Mariniplasma</taxon>
    </lineage>
</organism>
<evidence type="ECO:0000313" key="1">
    <source>
        <dbReference type="EMBL" id="BCR36673.1"/>
    </source>
</evidence>